<accession>A0ACC2EL74</accession>
<keyword evidence="2" id="KW-1185">Reference proteome</keyword>
<sequence>MNRSGSNRALSGSAEDGSDLIDWELRPGGMLVQRRESNGDLANLGPMIKLKVSHGLVSHEITAPAQASFGDLKKLLVQETGLQPQEQRILFRGKEKENGECLHVAGVKDKAKLILVEDPASRERKLEELRNNERIARACKAVAGIKTEVDKLEEQLSFIERNVETGSKVPETDFDVLTEMLMRQLLKLDSIEADGDAKVQRKLQVRRVQKFVEALDGLKIRNATPNPFFTNTVVVTTSWETFDTGVGSLTAPPQTPLFTPTTDWERFD</sequence>
<evidence type="ECO:0000313" key="2">
    <source>
        <dbReference type="Proteomes" id="UP001162992"/>
    </source>
</evidence>
<comment type="caution">
    <text evidence="1">The sequence shown here is derived from an EMBL/GenBank/DDBJ whole genome shotgun (WGS) entry which is preliminary data.</text>
</comment>
<protein>
    <submittedName>
        <fullName evidence="1">Uncharacterized protein</fullName>
    </submittedName>
</protein>
<name>A0ACC2EL74_DIPCM</name>
<reference evidence="2" key="1">
    <citation type="journal article" date="2024" name="Proc. Natl. Acad. Sci. U.S.A.">
        <title>Extraordinary preservation of gene collinearity over three hundred million years revealed in homosporous lycophytes.</title>
        <authorList>
            <person name="Li C."/>
            <person name="Wickell D."/>
            <person name="Kuo L.Y."/>
            <person name="Chen X."/>
            <person name="Nie B."/>
            <person name="Liao X."/>
            <person name="Peng D."/>
            <person name="Ji J."/>
            <person name="Jenkins J."/>
            <person name="Williams M."/>
            <person name="Shu S."/>
            <person name="Plott C."/>
            <person name="Barry K."/>
            <person name="Rajasekar S."/>
            <person name="Grimwood J."/>
            <person name="Han X."/>
            <person name="Sun S."/>
            <person name="Hou Z."/>
            <person name="He W."/>
            <person name="Dai G."/>
            <person name="Sun C."/>
            <person name="Schmutz J."/>
            <person name="Leebens-Mack J.H."/>
            <person name="Li F.W."/>
            <person name="Wang L."/>
        </authorList>
    </citation>
    <scope>NUCLEOTIDE SEQUENCE [LARGE SCALE GENOMIC DNA]</scope>
    <source>
        <strain evidence="2">cv. PW_Plant_1</strain>
    </source>
</reference>
<organism evidence="1 2">
    <name type="scientific">Diphasiastrum complanatum</name>
    <name type="common">Issler's clubmoss</name>
    <name type="synonym">Lycopodium complanatum</name>
    <dbReference type="NCBI Taxonomy" id="34168"/>
    <lineage>
        <taxon>Eukaryota</taxon>
        <taxon>Viridiplantae</taxon>
        <taxon>Streptophyta</taxon>
        <taxon>Embryophyta</taxon>
        <taxon>Tracheophyta</taxon>
        <taxon>Lycopodiopsida</taxon>
        <taxon>Lycopodiales</taxon>
        <taxon>Lycopodiaceae</taxon>
        <taxon>Lycopodioideae</taxon>
        <taxon>Diphasiastrum</taxon>
    </lineage>
</organism>
<dbReference type="Proteomes" id="UP001162992">
    <property type="component" value="Chromosome 2"/>
</dbReference>
<evidence type="ECO:0000313" key="1">
    <source>
        <dbReference type="EMBL" id="KAJ7567202.1"/>
    </source>
</evidence>
<gene>
    <name evidence="1" type="ORF">O6H91_02G136600</name>
</gene>
<proteinExistence type="predicted"/>
<dbReference type="EMBL" id="CM055093">
    <property type="protein sequence ID" value="KAJ7567202.1"/>
    <property type="molecule type" value="Genomic_DNA"/>
</dbReference>